<feature type="region of interest" description="Disordered" evidence="5">
    <location>
        <begin position="298"/>
        <end position="324"/>
    </location>
</feature>
<dbReference type="Proteomes" id="UP000643403">
    <property type="component" value="Unassembled WGS sequence"/>
</dbReference>
<feature type="domain" description="Cytochrome c" evidence="6">
    <location>
        <begin position="197"/>
        <end position="282"/>
    </location>
</feature>
<dbReference type="PROSITE" id="PS51257">
    <property type="entry name" value="PROKAR_LIPOPROTEIN"/>
    <property type="match status" value="1"/>
</dbReference>
<name>A0ABQ3BX65_9GAMM</name>
<accession>A0ABQ3BX65</accession>
<dbReference type="InterPro" id="IPR051459">
    <property type="entry name" value="Cytochrome_c-type_DH"/>
</dbReference>
<evidence type="ECO:0000256" key="2">
    <source>
        <dbReference type="ARBA" id="ARBA00022723"/>
    </source>
</evidence>
<comment type="caution">
    <text evidence="7">The sequence shown here is derived from an EMBL/GenBank/DDBJ whole genome shotgun (WGS) entry which is preliminary data.</text>
</comment>
<evidence type="ECO:0000259" key="6">
    <source>
        <dbReference type="PROSITE" id="PS51007"/>
    </source>
</evidence>
<evidence type="ECO:0000256" key="1">
    <source>
        <dbReference type="ARBA" id="ARBA00022617"/>
    </source>
</evidence>
<organism evidence="7 8">
    <name type="scientific">Cognatilysobacter xinjiangensis</name>
    <dbReference type="NCBI Taxonomy" id="546892"/>
    <lineage>
        <taxon>Bacteria</taxon>
        <taxon>Pseudomonadati</taxon>
        <taxon>Pseudomonadota</taxon>
        <taxon>Gammaproteobacteria</taxon>
        <taxon>Lysobacterales</taxon>
        <taxon>Lysobacteraceae</taxon>
        <taxon>Cognatilysobacter</taxon>
    </lineage>
</organism>
<dbReference type="Pfam" id="PF13442">
    <property type="entry name" value="Cytochrome_CBB3"/>
    <property type="match status" value="1"/>
</dbReference>
<feature type="compositionally biased region" description="Low complexity" evidence="5">
    <location>
        <begin position="39"/>
        <end position="49"/>
    </location>
</feature>
<keyword evidence="8" id="KW-1185">Reference proteome</keyword>
<gene>
    <name evidence="7" type="ORF">GCM10008101_08820</name>
</gene>
<dbReference type="PANTHER" id="PTHR35008:SF9">
    <property type="entry name" value="CYTOCHROME C DOMAIN-CONTAINING PROTEIN"/>
    <property type="match status" value="1"/>
</dbReference>
<dbReference type="PROSITE" id="PS51007">
    <property type="entry name" value="CYTC"/>
    <property type="match status" value="1"/>
</dbReference>
<evidence type="ECO:0000313" key="8">
    <source>
        <dbReference type="Proteomes" id="UP000643403"/>
    </source>
</evidence>
<sequence length="324" mass="34945">MRPRPVSLLLPLLALLGACNHDDVRAPHYYKRDADRAARASATPPATVAGRGGTSSADTAFAPPELDAIPEGGFGDLVRKGHDIFTDTPTHAPEFVGNQLRCSNCHLDAGRLANSAPLWGAWVRYPAYRAKTQSVNSYAERLQGCFMYSMDGKAPPLGHEVLAALEAYSFWMASGAPTGKTLPGAGYPKSKNAPNPPDFERGAKVYAANCAICHGDDGLGQKAEGRYVFPPLWGPDSYNWGAGMHQLDNAAAFIRANMPLGRGGTLTEQDAWDAALFMNAHERPQDPRFTGDVAETRRRFHDDPNSPYGTVVNGQLLGSQPARR</sequence>
<dbReference type="InterPro" id="IPR036909">
    <property type="entry name" value="Cyt_c-like_dom_sf"/>
</dbReference>
<evidence type="ECO:0000313" key="7">
    <source>
        <dbReference type="EMBL" id="GGZ57475.1"/>
    </source>
</evidence>
<keyword evidence="3 4" id="KW-0408">Iron</keyword>
<proteinExistence type="predicted"/>
<feature type="region of interest" description="Disordered" evidence="5">
    <location>
        <begin position="33"/>
        <end position="62"/>
    </location>
</feature>
<evidence type="ECO:0000256" key="5">
    <source>
        <dbReference type="SAM" id="MobiDB-lite"/>
    </source>
</evidence>
<dbReference type="Gene3D" id="1.10.760.10">
    <property type="entry name" value="Cytochrome c-like domain"/>
    <property type="match status" value="2"/>
</dbReference>
<dbReference type="SUPFAM" id="SSF46626">
    <property type="entry name" value="Cytochrome c"/>
    <property type="match status" value="2"/>
</dbReference>
<evidence type="ECO:0000256" key="4">
    <source>
        <dbReference type="PROSITE-ProRule" id="PRU00433"/>
    </source>
</evidence>
<dbReference type="PANTHER" id="PTHR35008">
    <property type="entry name" value="BLL4482 PROTEIN-RELATED"/>
    <property type="match status" value="1"/>
</dbReference>
<protein>
    <submittedName>
        <fullName evidence="7">Cytochrome c</fullName>
    </submittedName>
</protein>
<evidence type="ECO:0000256" key="3">
    <source>
        <dbReference type="ARBA" id="ARBA00023004"/>
    </source>
</evidence>
<keyword evidence="1 4" id="KW-0349">Heme</keyword>
<keyword evidence="2 4" id="KW-0479">Metal-binding</keyword>
<dbReference type="RefSeq" id="WP_189447178.1">
    <property type="nucleotide sequence ID" value="NZ_BMXY01000001.1"/>
</dbReference>
<reference evidence="8" key="1">
    <citation type="journal article" date="2019" name="Int. J. Syst. Evol. Microbiol.">
        <title>The Global Catalogue of Microorganisms (GCM) 10K type strain sequencing project: providing services to taxonomists for standard genome sequencing and annotation.</title>
        <authorList>
            <consortium name="The Broad Institute Genomics Platform"/>
            <consortium name="The Broad Institute Genome Sequencing Center for Infectious Disease"/>
            <person name="Wu L."/>
            <person name="Ma J."/>
        </authorList>
    </citation>
    <scope>NUCLEOTIDE SEQUENCE [LARGE SCALE GENOMIC DNA]</scope>
    <source>
        <strain evidence="8">KCTC 22558</strain>
    </source>
</reference>
<dbReference type="EMBL" id="BMXY01000001">
    <property type="protein sequence ID" value="GGZ57475.1"/>
    <property type="molecule type" value="Genomic_DNA"/>
</dbReference>
<dbReference type="InterPro" id="IPR009056">
    <property type="entry name" value="Cyt_c-like_dom"/>
</dbReference>